<protein>
    <submittedName>
        <fullName evidence="2">Uncharacterized protein</fullName>
    </submittedName>
</protein>
<dbReference type="Proteomes" id="UP000044938">
    <property type="component" value="Unassembled WGS sequence"/>
</dbReference>
<proteinExistence type="predicted"/>
<dbReference type="EMBL" id="CSAJ01000726">
    <property type="protein sequence ID" value="COX12461.1"/>
    <property type="molecule type" value="Genomic_DNA"/>
</dbReference>
<accession>A0A655JL27</accession>
<name>A0A655JL27_MYCTX</name>
<gene>
    <name evidence="2" type="ORF">ERS007720_03952</name>
</gene>
<evidence type="ECO:0000313" key="3">
    <source>
        <dbReference type="Proteomes" id="UP000044938"/>
    </source>
</evidence>
<feature type="compositionally biased region" description="Basic residues" evidence="1">
    <location>
        <begin position="45"/>
        <end position="55"/>
    </location>
</feature>
<feature type="compositionally biased region" description="Low complexity" evidence="1">
    <location>
        <begin position="12"/>
        <end position="27"/>
    </location>
</feature>
<evidence type="ECO:0000256" key="1">
    <source>
        <dbReference type="SAM" id="MobiDB-lite"/>
    </source>
</evidence>
<evidence type="ECO:0000313" key="2">
    <source>
        <dbReference type="EMBL" id="COX12461.1"/>
    </source>
</evidence>
<dbReference type="AlphaFoldDB" id="A0A655JL27"/>
<organism evidence="2 3">
    <name type="scientific">Mycobacterium tuberculosis</name>
    <dbReference type="NCBI Taxonomy" id="1773"/>
    <lineage>
        <taxon>Bacteria</taxon>
        <taxon>Bacillati</taxon>
        <taxon>Actinomycetota</taxon>
        <taxon>Actinomycetes</taxon>
        <taxon>Mycobacteriales</taxon>
        <taxon>Mycobacteriaceae</taxon>
        <taxon>Mycobacterium</taxon>
        <taxon>Mycobacterium tuberculosis complex</taxon>
    </lineage>
</organism>
<feature type="region of interest" description="Disordered" evidence="1">
    <location>
        <begin position="1"/>
        <end position="55"/>
    </location>
</feature>
<reference evidence="2 3" key="1">
    <citation type="submission" date="2015-03" db="EMBL/GenBank/DDBJ databases">
        <authorList>
            <consortium name="Pathogen Informatics"/>
        </authorList>
    </citation>
    <scope>NUCLEOTIDE SEQUENCE [LARGE SCALE GENOMIC DNA]</scope>
    <source>
        <strain evidence="2 3">M09401471</strain>
    </source>
</reference>
<sequence length="55" mass="5965">MIFAARPATEMSASSATTRPAPTAGPRIADTTGLSKLTRLSTRSRASRMMRSRPW</sequence>